<sequence>MNCPLTDEEIKEQCRTHLKKHPWLDDPEILVLKHNGQDTNFVVTFSRPYEAIVDRLLKDGFYGILVTEKLEGRTFREVMNGTPLSDKHADLIADTLQELRESVRPFENNKVTPLGQWTVQGHMFPDGETARVVDTVDEMASFLTERFRRAAGNEVPLPLSRMLLSNDRLAFVDFNQSCMGPRWWDWYALAVSCEDEGFVDPLMSALERKGLIFDEEEFGDVMDDLHRWYGLYGTVADIKEWEAKLKAAKASNSTSPETSFVTTQSRPHSPVSAPTLPPVAHDDGTSEEDDAPLTSELNNKELVDDEEKR</sequence>
<accession>A0A6A4HID9</accession>
<name>A0A6A4HID9_9AGAR</name>
<proteinExistence type="predicted"/>
<feature type="compositionally biased region" description="Basic and acidic residues" evidence="1">
    <location>
        <begin position="298"/>
        <end position="309"/>
    </location>
</feature>
<gene>
    <name evidence="2" type="ORF">BT96DRAFT_1021084</name>
</gene>
<dbReference type="EMBL" id="ML769506">
    <property type="protein sequence ID" value="KAE9396887.1"/>
    <property type="molecule type" value="Genomic_DNA"/>
</dbReference>
<evidence type="ECO:0000256" key="1">
    <source>
        <dbReference type="SAM" id="MobiDB-lite"/>
    </source>
</evidence>
<evidence type="ECO:0000313" key="3">
    <source>
        <dbReference type="Proteomes" id="UP000799118"/>
    </source>
</evidence>
<dbReference type="OrthoDB" id="2925574at2759"/>
<dbReference type="Proteomes" id="UP000799118">
    <property type="component" value="Unassembled WGS sequence"/>
</dbReference>
<reference evidence="2" key="1">
    <citation type="journal article" date="2019" name="Environ. Microbiol.">
        <title>Fungal ecological strategies reflected in gene transcription - a case study of two litter decomposers.</title>
        <authorList>
            <person name="Barbi F."/>
            <person name="Kohler A."/>
            <person name="Barry K."/>
            <person name="Baskaran P."/>
            <person name="Daum C."/>
            <person name="Fauchery L."/>
            <person name="Ihrmark K."/>
            <person name="Kuo A."/>
            <person name="LaButti K."/>
            <person name="Lipzen A."/>
            <person name="Morin E."/>
            <person name="Grigoriev I.V."/>
            <person name="Henrissat B."/>
            <person name="Lindahl B."/>
            <person name="Martin F."/>
        </authorList>
    </citation>
    <scope>NUCLEOTIDE SEQUENCE</scope>
    <source>
        <strain evidence="2">JB14</strain>
    </source>
</reference>
<keyword evidence="3" id="KW-1185">Reference proteome</keyword>
<dbReference type="SUPFAM" id="SSF56112">
    <property type="entry name" value="Protein kinase-like (PK-like)"/>
    <property type="match status" value="1"/>
</dbReference>
<evidence type="ECO:0000313" key="2">
    <source>
        <dbReference type="EMBL" id="KAE9396887.1"/>
    </source>
</evidence>
<dbReference type="AlphaFoldDB" id="A0A6A4HID9"/>
<dbReference type="InterPro" id="IPR011009">
    <property type="entry name" value="Kinase-like_dom_sf"/>
</dbReference>
<organism evidence="2 3">
    <name type="scientific">Gymnopus androsaceus JB14</name>
    <dbReference type="NCBI Taxonomy" id="1447944"/>
    <lineage>
        <taxon>Eukaryota</taxon>
        <taxon>Fungi</taxon>
        <taxon>Dikarya</taxon>
        <taxon>Basidiomycota</taxon>
        <taxon>Agaricomycotina</taxon>
        <taxon>Agaricomycetes</taxon>
        <taxon>Agaricomycetidae</taxon>
        <taxon>Agaricales</taxon>
        <taxon>Marasmiineae</taxon>
        <taxon>Omphalotaceae</taxon>
        <taxon>Gymnopus</taxon>
    </lineage>
</organism>
<feature type="region of interest" description="Disordered" evidence="1">
    <location>
        <begin position="248"/>
        <end position="309"/>
    </location>
</feature>
<protein>
    <submittedName>
        <fullName evidence="2">Uncharacterized protein</fullName>
    </submittedName>
</protein>
<feature type="compositionally biased region" description="Polar residues" evidence="1">
    <location>
        <begin position="251"/>
        <end position="267"/>
    </location>
</feature>